<organism evidence="3 4">
    <name type="scientific">Liquidambar formosana</name>
    <name type="common">Formosan gum</name>
    <dbReference type="NCBI Taxonomy" id="63359"/>
    <lineage>
        <taxon>Eukaryota</taxon>
        <taxon>Viridiplantae</taxon>
        <taxon>Streptophyta</taxon>
        <taxon>Embryophyta</taxon>
        <taxon>Tracheophyta</taxon>
        <taxon>Spermatophyta</taxon>
        <taxon>Magnoliopsida</taxon>
        <taxon>eudicotyledons</taxon>
        <taxon>Gunneridae</taxon>
        <taxon>Pentapetalae</taxon>
        <taxon>Saxifragales</taxon>
        <taxon>Altingiaceae</taxon>
        <taxon>Liquidambar</taxon>
    </lineage>
</organism>
<dbReference type="EMBL" id="JBBPBK010000002">
    <property type="protein sequence ID" value="KAK9290230.1"/>
    <property type="molecule type" value="Genomic_DNA"/>
</dbReference>
<evidence type="ECO:0000313" key="4">
    <source>
        <dbReference type="Proteomes" id="UP001415857"/>
    </source>
</evidence>
<dbReference type="PANTHER" id="PTHR45662:SF10">
    <property type="entry name" value="PHOSPHOINOSITIDE PHOSPHATASE SAC8"/>
    <property type="match status" value="1"/>
</dbReference>
<protein>
    <recommendedName>
        <fullName evidence="2">SAC domain-containing protein</fullName>
    </recommendedName>
</protein>
<feature type="domain" description="SAC" evidence="2">
    <location>
        <begin position="1"/>
        <end position="243"/>
    </location>
</feature>
<keyword evidence="4" id="KW-1185">Reference proteome</keyword>
<dbReference type="GO" id="GO:0046856">
    <property type="term" value="P:phosphatidylinositol dephosphorylation"/>
    <property type="evidence" value="ECO:0007669"/>
    <property type="project" value="TreeGrafter"/>
</dbReference>
<evidence type="ECO:0000313" key="3">
    <source>
        <dbReference type="EMBL" id="KAK9290230.1"/>
    </source>
</evidence>
<keyword evidence="1" id="KW-1133">Transmembrane helix</keyword>
<comment type="caution">
    <text evidence="3">The sequence shown here is derived from an EMBL/GenBank/DDBJ whole genome shotgun (WGS) entry which is preliminary data.</text>
</comment>
<dbReference type="GO" id="GO:0043812">
    <property type="term" value="F:phosphatidylinositol-4-phosphate phosphatase activity"/>
    <property type="evidence" value="ECO:0007669"/>
    <property type="project" value="TreeGrafter"/>
</dbReference>
<feature type="transmembrane region" description="Helical" evidence="1">
    <location>
        <begin position="312"/>
        <end position="334"/>
    </location>
</feature>
<dbReference type="PROSITE" id="PS50275">
    <property type="entry name" value="SAC"/>
    <property type="match status" value="1"/>
</dbReference>
<dbReference type="Pfam" id="PF02383">
    <property type="entry name" value="Syja_N"/>
    <property type="match status" value="1"/>
</dbReference>
<dbReference type="Proteomes" id="UP001415857">
    <property type="component" value="Unassembled WGS sequence"/>
</dbReference>
<dbReference type="GO" id="GO:0005783">
    <property type="term" value="C:endoplasmic reticulum"/>
    <property type="evidence" value="ECO:0007669"/>
    <property type="project" value="TreeGrafter"/>
</dbReference>
<keyword evidence="1" id="KW-0812">Transmembrane</keyword>
<reference evidence="3 4" key="1">
    <citation type="journal article" date="2024" name="Plant J.">
        <title>Genome sequences and population genomics reveal climatic adaptation and genomic divergence between two closely related sweetgum species.</title>
        <authorList>
            <person name="Xu W.Q."/>
            <person name="Ren C.Q."/>
            <person name="Zhang X.Y."/>
            <person name="Comes H.P."/>
            <person name="Liu X.H."/>
            <person name="Li Y.G."/>
            <person name="Kettle C.J."/>
            <person name="Jalonen R."/>
            <person name="Gaisberger H."/>
            <person name="Ma Y.Z."/>
            <person name="Qiu Y.X."/>
        </authorList>
    </citation>
    <scope>NUCLEOTIDE SEQUENCE [LARGE SCALE GENOMIC DNA]</scope>
    <source>
        <strain evidence="3">Hangzhou</strain>
    </source>
</reference>
<evidence type="ECO:0000256" key="1">
    <source>
        <dbReference type="SAM" id="Phobius"/>
    </source>
</evidence>
<proteinExistence type="predicted"/>
<keyword evidence="1" id="KW-0472">Membrane</keyword>
<name>A0AAP0X951_LIQFO</name>
<dbReference type="PANTHER" id="PTHR45662">
    <property type="entry name" value="PHOSPHATIDYLINOSITIDE PHOSPHATASE SAC1"/>
    <property type="match status" value="1"/>
</dbReference>
<feature type="transmembrane region" description="Helical" evidence="1">
    <location>
        <begin position="340"/>
        <end position="360"/>
    </location>
</feature>
<evidence type="ECO:0000259" key="2">
    <source>
        <dbReference type="PROSITE" id="PS50275"/>
    </source>
</evidence>
<accession>A0AAP0X951</accession>
<sequence>MITLISRRCTRRLGTRMWRRGANSEGDTANFIETEQLLEVEGFRSSILQIRGSIPLLWEQIVDLSYKPRLRIINHDQTSKVVERHFHDLLQRYGETIAVDLTDKHGDEGQLSMAFSDEMQKLPNVRYVSFDFHHFCGDSKLDNLQVLYDQISEEFEKQGYLFIDAEGKILEEQKGIIRSNCIDCLDRTNVTQCYLGQKSINAQLQRIGILSSTECISMFGEDYEKFKTMWVDQGDEISLEYSGTLALKRDLVRYGKQTLSGLIQDGMSALSRYYLNNFQDGIRQDAMDLISGHYTVNRNSPSPFQLNGFESLSYLPVASALLIGGVTLTSFTFHQAGRNAQYFVSTVFCAGLTAGVMALVKANGRQFCSRPRLCGLL</sequence>
<gene>
    <name evidence="3" type="ORF">L1049_008397</name>
</gene>
<dbReference type="InterPro" id="IPR002013">
    <property type="entry name" value="SAC_dom"/>
</dbReference>
<dbReference type="AlphaFoldDB" id="A0AAP0X951"/>